<evidence type="ECO:0000256" key="7">
    <source>
        <dbReference type="RuleBase" id="RU362026"/>
    </source>
</evidence>
<dbReference type="Pfam" id="PF18755">
    <property type="entry name" value="RAMA"/>
    <property type="match status" value="1"/>
</dbReference>
<keyword evidence="4" id="KW-0949">S-adenosyl-L-methionine</keyword>
<dbReference type="InterPro" id="IPR029063">
    <property type="entry name" value="SAM-dependent_MTases_sf"/>
</dbReference>
<reference evidence="10 11" key="1">
    <citation type="submission" date="2021-02" db="EMBL/GenBank/DDBJ databases">
        <authorList>
            <person name="Jung H.S."/>
            <person name="Chun B.H."/>
            <person name="Jeon C.O."/>
        </authorList>
    </citation>
    <scope>NUCLEOTIDE SEQUENCE [LARGE SCALE GENOMIC DNA]</scope>
    <source>
        <strain evidence="10 11">LMG 25203</strain>
    </source>
</reference>
<evidence type="ECO:0000313" key="10">
    <source>
        <dbReference type="EMBL" id="MBM6500751.1"/>
    </source>
</evidence>
<evidence type="ECO:0000313" key="11">
    <source>
        <dbReference type="Proteomes" id="UP000759529"/>
    </source>
</evidence>
<evidence type="ECO:0000259" key="9">
    <source>
        <dbReference type="Pfam" id="PF18755"/>
    </source>
</evidence>
<dbReference type="Gene3D" id="3.40.50.150">
    <property type="entry name" value="Vaccinia Virus protein VP39"/>
    <property type="match status" value="1"/>
</dbReference>
<keyword evidence="2" id="KW-0489">Methyltransferase</keyword>
<keyword evidence="6" id="KW-0238">DNA-binding</keyword>
<evidence type="ECO:0000256" key="2">
    <source>
        <dbReference type="ARBA" id="ARBA00022603"/>
    </source>
</evidence>
<feature type="domain" description="DNA methylase N-4/N-6" evidence="8">
    <location>
        <begin position="29"/>
        <end position="250"/>
    </location>
</feature>
<dbReference type="PRINTS" id="PR00508">
    <property type="entry name" value="S21N4MTFRASE"/>
</dbReference>
<protein>
    <recommendedName>
        <fullName evidence="7">Methyltransferase</fullName>
        <ecNumber evidence="7">2.1.1.-</ecNumber>
    </recommendedName>
</protein>
<gene>
    <name evidence="10" type="ORF">H9X54_015785</name>
</gene>
<dbReference type="Proteomes" id="UP000759529">
    <property type="component" value="Unassembled WGS sequence"/>
</dbReference>
<accession>A0ABS2D0K6</accession>
<dbReference type="Pfam" id="PF01555">
    <property type="entry name" value="N6_N4_Mtase"/>
    <property type="match status" value="1"/>
</dbReference>
<evidence type="ECO:0000259" key="8">
    <source>
        <dbReference type="Pfam" id="PF01555"/>
    </source>
</evidence>
<evidence type="ECO:0000256" key="6">
    <source>
        <dbReference type="ARBA" id="ARBA00023125"/>
    </source>
</evidence>
<comment type="similarity">
    <text evidence="1 7">Belongs to the N(4)/N(6)-methyltransferase family.</text>
</comment>
<dbReference type="PROSITE" id="PS00092">
    <property type="entry name" value="N6_MTASE"/>
    <property type="match status" value="1"/>
</dbReference>
<sequence length="360" mass="41273">MTTLGSLAINSIHQGDCVALLKQIPDNSVDLIFADPPYNLQLNGELIRPNQTKVDAVNDEWDKFESLSVYDTFTENWLRECKRVLKKTGSVWVIGTYHNIFRVGAKLQDLGFWMLNDVVWIKSNPMPNFKGTRFNNAHETMLWATKSEKSKFTFHYHSMKTMNEDLQMRSDWLIPICQGDERIKVNGQKAHSTQKPEELLYRVILSTSNVGDVVLDPFSGSGTTAAVAKKLGRNFIAFEREQFYIDVANERLQNIKPIDLNLLQYKVEVKKPRIPFINLIDKGFIKVGELLFSKDEKLTAKIQADSSIESNEIVGSIHKVSAKLSNKESSNGWTFWHVKRKGKLVLIDDLREEFAKQYLK</sequence>
<proteinExistence type="inferred from homology"/>
<feature type="domain" description="RAMA" evidence="9">
    <location>
        <begin position="268"/>
        <end position="357"/>
    </location>
</feature>
<dbReference type="RefSeq" id="WP_187656170.1">
    <property type="nucleotide sequence ID" value="NZ_JACSOD020000507.1"/>
</dbReference>
<dbReference type="PANTHER" id="PTHR13370">
    <property type="entry name" value="RNA METHYLASE-RELATED"/>
    <property type="match status" value="1"/>
</dbReference>
<keyword evidence="5" id="KW-0235">DNA replication</keyword>
<evidence type="ECO:0000256" key="3">
    <source>
        <dbReference type="ARBA" id="ARBA00022679"/>
    </source>
</evidence>
<dbReference type="InterPro" id="IPR002941">
    <property type="entry name" value="DNA_methylase_N4/N6"/>
</dbReference>
<keyword evidence="11" id="KW-1185">Reference proteome</keyword>
<dbReference type="EC" id="2.1.1.-" evidence="7"/>
<dbReference type="InterPro" id="IPR002052">
    <property type="entry name" value="DNA_methylase_N6_adenine_CS"/>
</dbReference>
<dbReference type="InterPro" id="IPR040843">
    <property type="entry name" value="RAMA"/>
</dbReference>
<dbReference type="SUPFAM" id="SSF53335">
    <property type="entry name" value="S-adenosyl-L-methionine-dependent methyltransferases"/>
    <property type="match status" value="1"/>
</dbReference>
<dbReference type="InterPro" id="IPR001091">
    <property type="entry name" value="RM_Methyltransferase"/>
</dbReference>
<dbReference type="PANTHER" id="PTHR13370:SF3">
    <property type="entry name" value="TRNA (GUANINE(10)-N2)-METHYLTRANSFERASE HOMOLOG"/>
    <property type="match status" value="1"/>
</dbReference>
<dbReference type="EMBL" id="JACSOD020000507">
    <property type="protein sequence ID" value="MBM6500751.1"/>
    <property type="molecule type" value="Genomic_DNA"/>
</dbReference>
<comment type="caution">
    <text evidence="10">The sequence shown here is derived from an EMBL/GenBank/DDBJ whole genome shotgun (WGS) entry which is preliminary data.</text>
</comment>
<keyword evidence="3" id="KW-0808">Transferase</keyword>
<organism evidence="10 11">
    <name type="scientific">Flavobacterium macrobrachii</name>
    <dbReference type="NCBI Taxonomy" id="591204"/>
    <lineage>
        <taxon>Bacteria</taxon>
        <taxon>Pseudomonadati</taxon>
        <taxon>Bacteroidota</taxon>
        <taxon>Flavobacteriia</taxon>
        <taxon>Flavobacteriales</taxon>
        <taxon>Flavobacteriaceae</taxon>
        <taxon>Flavobacterium</taxon>
    </lineage>
</organism>
<evidence type="ECO:0000256" key="1">
    <source>
        <dbReference type="ARBA" id="ARBA00006594"/>
    </source>
</evidence>
<name>A0ABS2D0K6_9FLAO</name>
<evidence type="ECO:0000256" key="4">
    <source>
        <dbReference type="ARBA" id="ARBA00022691"/>
    </source>
</evidence>
<evidence type="ECO:0000256" key="5">
    <source>
        <dbReference type="ARBA" id="ARBA00022705"/>
    </source>
</evidence>